<comment type="caution">
    <text evidence="2">The sequence shown here is derived from an EMBL/GenBank/DDBJ whole genome shotgun (WGS) entry which is preliminary data.</text>
</comment>
<feature type="compositionally biased region" description="Low complexity" evidence="1">
    <location>
        <begin position="68"/>
        <end position="86"/>
    </location>
</feature>
<feature type="region of interest" description="Disordered" evidence="1">
    <location>
        <begin position="173"/>
        <end position="205"/>
    </location>
</feature>
<proteinExistence type="predicted"/>
<evidence type="ECO:0000256" key="1">
    <source>
        <dbReference type="SAM" id="MobiDB-lite"/>
    </source>
</evidence>
<dbReference type="Proteomes" id="UP000037660">
    <property type="component" value="Unassembled WGS sequence"/>
</dbReference>
<protein>
    <submittedName>
        <fullName evidence="2">Putative Fe-S oxidoreductase</fullName>
    </submittedName>
</protein>
<keyword evidence="3" id="KW-1185">Reference proteome</keyword>
<organism evidence="2 3">
    <name type="scientific">Piscinibacter sakaiensis</name>
    <name type="common">Ideonella sakaiensis</name>
    <dbReference type="NCBI Taxonomy" id="1547922"/>
    <lineage>
        <taxon>Bacteria</taxon>
        <taxon>Pseudomonadati</taxon>
        <taxon>Pseudomonadota</taxon>
        <taxon>Betaproteobacteria</taxon>
        <taxon>Burkholderiales</taxon>
        <taxon>Sphaerotilaceae</taxon>
        <taxon>Piscinibacter</taxon>
    </lineage>
</organism>
<evidence type="ECO:0000313" key="2">
    <source>
        <dbReference type="EMBL" id="GAP36722.1"/>
    </source>
</evidence>
<name>A0A0K8P223_PISS1</name>
<accession>A0A0K8P223</accession>
<reference evidence="2 3" key="2">
    <citation type="journal article" date="2016" name="Science">
        <title>A bacterium that degrades and assimilates poly(ethylene terephthalate).</title>
        <authorList>
            <person name="Yoshida S."/>
            <person name="Hiraga K."/>
            <person name="Takehana T."/>
            <person name="Taniguchi I."/>
            <person name="Yamaji H."/>
            <person name="Maeda Y."/>
            <person name="Toyohara K."/>
            <person name="Miyamoto K."/>
            <person name="Kimura Y."/>
            <person name="Oda K."/>
        </authorList>
    </citation>
    <scope>NUCLEOTIDE SEQUENCE [LARGE SCALE GENOMIC DNA]</scope>
    <source>
        <strain evidence="3">NBRC 110686 / TISTR 2288 / 201-F6</strain>
    </source>
</reference>
<feature type="compositionally biased region" description="Low complexity" evidence="1">
    <location>
        <begin position="98"/>
        <end position="117"/>
    </location>
</feature>
<gene>
    <name evidence="2" type="ORF">ISF6_2562</name>
</gene>
<feature type="compositionally biased region" description="Low complexity" evidence="1">
    <location>
        <begin position="52"/>
        <end position="61"/>
    </location>
</feature>
<dbReference type="RefSeq" id="WP_054020706.1">
    <property type="nucleotide sequence ID" value="NZ_BBYR01000038.1"/>
</dbReference>
<feature type="compositionally biased region" description="Basic and acidic residues" evidence="1">
    <location>
        <begin position="195"/>
        <end position="205"/>
    </location>
</feature>
<dbReference type="EMBL" id="BBYR01000038">
    <property type="protein sequence ID" value="GAP36722.1"/>
    <property type="molecule type" value="Genomic_DNA"/>
</dbReference>
<reference evidence="3" key="1">
    <citation type="submission" date="2015-07" db="EMBL/GenBank/DDBJ databases">
        <title>Discovery of a poly(ethylene terephthalate assimilation.</title>
        <authorList>
            <person name="Yoshida S."/>
            <person name="Hiraga K."/>
            <person name="Takehana T."/>
            <person name="Taniguchi I."/>
            <person name="Yamaji H."/>
            <person name="Maeda Y."/>
            <person name="Toyohara K."/>
            <person name="Miyamoto K."/>
            <person name="Kimura Y."/>
            <person name="Oda K."/>
        </authorList>
    </citation>
    <scope>NUCLEOTIDE SEQUENCE [LARGE SCALE GENOMIC DNA]</scope>
    <source>
        <strain evidence="3">NBRC 110686 / TISTR 2288 / 201-F6</strain>
    </source>
</reference>
<dbReference type="AlphaFoldDB" id="A0A0K8P223"/>
<dbReference type="STRING" id="1547922.ISF6_2562"/>
<evidence type="ECO:0000313" key="3">
    <source>
        <dbReference type="Proteomes" id="UP000037660"/>
    </source>
</evidence>
<feature type="region of interest" description="Disordered" evidence="1">
    <location>
        <begin position="52"/>
        <end position="147"/>
    </location>
</feature>
<feature type="compositionally biased region" description="Low complexity" evidence="1">
    <location>
        <begin position="129"/>
        <end position="147"/>
    </location>
</feature>
<sequence length="205" mass="19937">MSVLVRIVLAWVLVVAVPLQGLAATLMRCCGPAVAGVHGMAAHGSPGVAAAHAARAPSSAPTGHAGRASHASPMAHAAHSAPAEHAGQSAHAQRSLHAAQGIPAAHASPAAPGAEAGLPDRGETGLSMDSPSDSPAAAHGATSHGSSGPSGCSPCAACCALWALPTAFRLPEAAAPAHPRRAAPPAPVPSQAPDTLDRPPRRAAA</sequence>